<evidence type="ECO:0000313" key="2">
    <source>
        <dbReference type="EMBL" id="RAK50671.1"/>
    </source>
</evidence>
<dbReference type="RefSeq" id="WP_111516537.1">
    <property type="nucleotide sequence ID" value="NZ_QFYR01000007.1"/>
</dbReference>
<dbReference type="InterPro" id="IPR027392">
    <property type="entry name" value="TF_Znf"/>
</dbReference>
<organism evidence="2 3">
    <name type="scientific">Phenylobacterium deserti</name>
    <dbReference type="NCBI Taxonomy" id="1914756"/>
    <lineage>
        <taxon>Bacteria</taxon>
        <taxon>Pseudomonadati</taxon>
        <taxon>Pseudomonadota</taxon>
        <taxon>Alphaproteobacteria</taxon>
        <taxon>Caulobacterales</taxon>
        <taxon>Caulobacteraceae</taxon>
        <taxon>Phenylobacterium</taxon>
    </lineage>
</organism>
<name>A0A328A851_9CAUL</name>
<feature type="domain" description="Transcription factor zinc-finger" evidence="1">
    <location>
        <begin position="6"/>
        <end position="43"/>
    </location>
</feature>
<proteinExistence type="predicted"/>
<dbReference type="EMBL" id="QFYR01000007">
    <property type="protein sequence ID" value="RAK50671.1"/>
    <property type="molecule type" value="Genomic_DNA"/>
</dbReference>
<dbReference type="Proteomes" id="UP000249725">
    <property type="component" value="Unassembled WGS sequence"/>
</dbReference>
<gene>
    <name evidence="2" type="ORF">DJ018_18850</name>
</gene>
<sequence length="109" mass="12950">MPLLLCPNCNLSMQNVNRSGVELDMCPNCRGVWLDRGELEKLMGGARAEAADFDHDRQRFEREVDSFHRNPDAWKQSHPYDAAKHRHRYDDDYKYRKKKKGFDIFDIFD</sequence>
<reference evidence="3" key="1">
    <citation type="submission" date="2018-05" db="EMBL/GenBank/DDBJ databases">
        <authorList>
            <person name="Li X."/>
        </authorList>
    </citation>
    <scope>NUCLEOTIDE SEQUENCE [LARGE SCALE GENOMIC DNA]</scope>
    <source>
        <strain evidence="3">YIM 73061</strain>
    </source>
</reference>
<keyword evidence="3" id="KW-1185">Reference proteome</keyword>
<dbReference type="Pfam" id="PF13453">
    <property type="entry name" value="Zn_ribbon_TFIIB"/>
    <property type="match status" value="1"/>
</dbReference>
<evidence type="ECO:0000313" key="3">
    <source>
        <dbReference type="Proteomes" id="UP000249725"/>
    </source>
</evidence>
<dbReference type="OrthoDB" id="9814037at2"/>
<protein>
    <recommendedName>
        <fullName evidence="1">Transcription factor zinc-finger domain-containing protein</fullName>
    </recommendedName>
</protein>
<comment type="caution">
    <text evidence="2">The sequence shown here is derived from an EMBL/GenBank/DDBJ whole genome shotgun (WGS) entry which is preliminary data.</text>
</comment>
<accession>A0A328A851</accession>
<evidence type="ECO:0000259" key="1">
    <source>
        <dbReference type="Pfam" id="PF13453"/>
    </source>
</evidence>
<dbReference type="AlphaFoldDB" id="A0A328A851"/>